<sequence>MLYLLAVIGALTIAVLLWRAFGPDRVDTAPSRRFVAPDDDPDFLRKLGEQRKKKADDEE</sequence>
<dbReference type="AlphaFoldDB" id="A0A543JHX5"/>
<protein>
    <submittedName>
        <fullName evidence="2">Uncharacterized protein</fullName>
    </submittedName>
</protein>
<dbReference type="Proteomes" id="UP000316628">
    <property type="component" value="Unassembled WGS sequence"/>
</dbReference>
<proteinExistence type="predicted"/>
<reference evidence="2 3" key="1">
    <citation type="submission" date="2019-06" db="EMBL/GenBank/DDBJ databases">
        <title>Sequencing the genomes of 1000 actinobacteria strains.</title>
        <authorList>
            <person name="Klenk H.-P."/>
        </authorList>
    </citation>
    <scope>NUCLEOTIDE SEQUENCE [LARGE SCALE GENOMIC DNA]</scope>
    <source>
        <strain evidence="2 3">DSM 45456</strain>
    </source>
</reference>
<dbReference type="RefSeq" id="WP_141984098.1">
    <property type="nucleotide sequence ID" value="NZ_JBIAIA010000001.1"/>
</dbReference>
<feature type="region of interest" description="Disordered" evidence="1">
    <location>
        <begin position="40"/>
        <end position="59"/>
    </location>
</feature>
<gene>
    <name evidence="2" type="ORF">FHX81_4775</name>
</gene>
<feature type="compositionally biased region" description="Basic and acidic residues" evidence="1">
    <location>
        <begin position="42"/>
        <end position="59"/>
    </location>
</feature>
<evidence type="ECO:0000313" key="2">
    <source>
        <dbReference type="EMBL" id="TQM82371.1"/>
    </source>
</evidence>
<organism evidence="2 3">
    <name type="scientific">Saccharothrix saharensis</name>
    <dbReference type="NCBI Taxonomy" id="571190"/>
    <lineage>
        <taxon>Bacteria</taxon>
        <taxon>Bacillati</taxon>
        <taxon>Actinomycetota</taxon>
        <taxon>Actinomycetes</taxon>
        <taxon>Pseudonocardiales</taxon>
        <taxon>Pseudonocardiaceae</taxon>
        <taxon>Saccharothrix</taxon>
    </lineage>
</organism>
<dbReference type="OrthoDB" id="3578910at2"/>
<name>A0A543JHX5_9PSEU</name>
<keyword evidence="3" id="KW-1185">Reference proteome</keyword>
<accession>A0A543JHX5</accession>
<dbReference type="EMBL" id="VFPP01000001">
    <property type="protein sequence ID" value="TQM82371.1"/>
    <property type="molecule type" value="Genomic_DNA"/>
</dbReference>
<comment type="caution">
    <text evidence="2">The sequence shown here is derived from an EMBL/GenBank/DDBJ whole genome shotgun (WGS) entry which is preliminary data.</text>
</comment>
<evidence type="ECO:0000256" key="1">
    <source>
        <dbReference type="SAM" id="MobiDB-lite"/>
    </source>
</evidence>
<evidence type="ECO:0000313" key="3">
    <source>
        <dbReference type="Proteomes" id="UP000316628"/>
    </source>
</evidence>